<dbReference type="PRINTS" id="PR01036">
    <property type="entry name" value="TCRTETB"/>
</dbReference>
<feature type="transmembrane region" description="Helical" evidence="8">
    <location>
        <begin position="475"/>
        <end position="498"/>
    </location>
</feature>
<dbReference type="CDD" id="cd17503">
    <property type="entry name" value="MFS_LmrB_MDR_like"/>
    <property type="match status" value="1"/>
</dbReference>
<keyword evidence="5 8" id="KW-1133">Transmembrane helix</keyword>
<evidence type="ECO:0000256" key="7">
    <source>
        <dbReference type="SAM" id="MobiDB-lite"/>
    </source>
</evidence>
<feature type="transmembrane region" description="Helical" evidence="8">
    <location>
        <begin position="345"/>
        <end position="366"/>
    </location>
</feature>
<gene>
    <name evidence="10" type="ORF">BCONGLO52_15570</name>
</gene>
<evidence type="ECO:0000313" key="11">
    <source>
        <dbReference type="Proteomes" id="UP001144451"/>
    </source>
</evidence>
<feature type="transmembrane region" description="Helical" evidence="8">
    <location>
        <begin position="54"/>
        <end position="73"/>
    </location>
</feature>
<keyword evidence="4 8" id="KW-0812">Transmembrane</keyword>
<dbReference type="NCBIfam" id="TIGR00711">
    <property type="entry name" value="efflux_EmrB"/>
    <property type="match status" value="1"/>
</dbReference>
<feature type="transmembrane region" description="Helical" evidence="8">
    <location>
        <begin position="120"/>
        <end position="145"/>
    </location>
</feature>
<dbReference type="PANTHER" id="PTHR42718:SF24">
    <property type="entry name" value="MAJOR FACILITATOR SUPERFAMILY (MFS) PROFILE DOMAIN-CONTAINING PROTEIN"/>
    <property type="match status" value="1"/>
</dbReference>
<dbReference type="InterPro" id="IPR020846">
    <property type="entry name" value="MFS_dom"/>
</dbReference>
<keyword evidence="6 8" id="KW-0472">Membrane</keyword>
<accession>A0ABQ5RH79</accession>
<evidence type="ECO:0000256" key="2">
    <source>
        <dbReference type="ARBA" id="ARBA00022448"/>
    </source>
</evidence>
<keyword evidence="3" id="KW-1003">Cell membrane</keyword>
<dbReference type="EMBL" id="BSDQ01000001">
    <property type="protein sequence ID" value="GLI30716.1"/>
    <property type="molecule type" value="Genomic_DNA"/>
</dbReference>
<feature type="transmembrane region" description="Helical" evidence="8">
    <location>
        <begin position="373"/>
        <end position="392"/>
    </location>
</feature>
<dbReference type="InterPro" id="IPR004638">
    <property type="entry name" value="EmrB-like"/>
</dbReference>
<dbReference type="SUPFAM" id="SSF103473">
    <property type="entry name" value="MFS general substrate transporter"/>
    <property type="match status" value="1"/>
</dbReference>
<dbReference type="Pfam" id="PF07690">
    <property type="entry name" value="MFS_1"/>
    <property type="match status" value="1"/>
</dbReference>
<dbReference type="PANTHER" id="PTHR42718">
    <property type="entry name" value="MAJOR FACILITATOR SUPERFAMILY MULTIDRUG TRANSPORTER MFSC"/>
    <property type="match status" value="1"/>
</dbReference>
<feature type="transmembrane region" description="Helical" evidence="8">
    <location>
        <begin position="398"/>
        <end position="424"/>
    </location>
</feature>
<evidence type="ECO:0000256" key="5">
    <source>
        <dbReference type="ARBA" id="ARBA00022989"/>
    </source>
</evidence>
<organism evidence="10 11">
    <name type="scientific">Brachybacterium conglomeratum</name>
    <dbReference type="NCBI Taxonomy" id="47846"/>
    <lineage>
        <taxon>Bacteria</taxon>
        <taxon>Bacillati</taxon>
        <taxon>Actinomycetota</taxon>
        <taxon>Actinomycetes</taxon>
        <taxon>Micrococcales</taxon>
        <taxon>Dermabacteraceae</taxon>
        <taxon>Brachybacterium</taxon>
    </lineage>
</organism>
<dbReference type="PROSITE" id="PS50850">
    <property type="entry name" value="MFS"/>
    <property type="match status" value="1"/>
</dbReference>
<reference evidence="10" key="1">
    <citation type="submission" date="2022-12" db="EMBL/GenBank/DDBJ databases">
        <title>Reference genome sequencing for broad-spectrum identification of bacterial and archaeal isolates by mass spectrometry.</title>
        <authorList>
            <person name="Sekiguchi Y."/>
            <person name="Tourlousse D.M."/>
        </authorList>
    </citation>
    <scope>NUCLEOTIDE SEQUENCE</scope>
    <source>
        <strain evidence="10">5-2</strain>
    </source>
</reference>
<feature type="transmembrane region" description="Helical" evidence="8">
    <location>
        <begin position="266"/>
        <end position="287"/>
    </location>
</feature>
<evidence type="ECO:0000256" key="1">
    <source>
        <dbReference type="ARBA" id="ARBA00004651"/>
    </source>
</evidence>
<comment type="caution">
    <text evidence="10">The sequence shown here is derived from an EMBL/GenBank/DDBJ whole genome shotgun (WGS) entry which is preliminary data.</text>
</comment>
<feature type="transmembrane region" description="Helical" evidence="8">
    <location>
        <begin position="445"/>
        <end position="463"/>
    </location>
</feature>
<evidence type="ECO:0000256" key="4">
    <source>
        <dbReference type="ARBA" id="ARBA00022692"/>
    </source>
</evidence>
<keyword evidence="11" id="KW-1185">Reference proteome</keyword>
<evidence type="ECO:0000256" key="6">
    <source>
        <dbReference type="ARBA" id="ARBA00023136"/>
    </source>
</evidence>
<feature type="transmembrane region" description="Helical" evidence="8">
    <location>
        <begin position="93"/>
        <end position="113"/>
    </location>
</feature>
<comment type="subcellular location">
    <subcellularLocation>
        <location evidence="1">Cell membrane</location>
        <topology evidence="1">Multi-pass membrane protein</topology>
    </subcellularLocation>
</comment>
<sequence length="511" mass="54069">MLEAVETADRVERGRAERGQVAIETREVPAVSGETNGRTAGSGGPAPVQVNPNIVMAVLLTGAFVIILNQTLLNTALPAFMADFGITANAAQWVTTLFMLVNGIMIPATAFLIQKFSTRTMFFAAMGIFALGTLICAVAPVYAVLLVGRVVQAASGGMIMPLMQTILFAIFPIHRRGTAMGTFGLVISFAPAIGPTLSGFIVDHWSWRVLFVMMLPITLGALIFAHLTLRNVTEQTDPRLDVPSLILSTFGFGGLLFGFSTAGTSGWASAQVIAPLAVGVVALVWFVRRQLRIEEPLLQLRILRNPMFTLGTVLGMLVFMAMIGGMLMIPLFMQNMSDFSAMESGMVLLPGAVIMGVMSPVTGRIFDRFGARVLAIVGFALLASMSLLLARLTPETSFAYIAIVNSVRMLGTAMVIMPVTTAALNQLPQPLIPHGAAVNNTLRQIAASVGTAVLVTVMTVAALDPAEHGVEGQIHGVNVAFDVSAGIAALGLVAAFFLRNSKPAEVADPES</sequence>
<feature type="region of interest" description="Disordered" evidence="7">
    <location>
        <begin position="22"/>
        <end position="45"/>
    </location>
</feature>
<evidence type="ECO:0000256" key="3">
    <source>
        <dbReference type="ARBA" id="ARBA00022475"/>
    </source>
</evidence>
<name>A0ABQ5RH79_9MICO</name>
<evidence type="ECO:0000259" key="9">
    <source>
        <dbReference type="PROSITE" id="PS50850"/>
    </source>
</evidence>
<feature type="transmembrane region" description="Helical" evidence="8">
    <location>
        <begin position="151"/>
        <end position="171"/>
    </location>
</feature>
<keyword evidence="2" id="KW-0813">Transport</keyword>
<feature type="transmembrane region" description="Helical" evidence="8">
    <location>
        <begin position="183"/>
        <end position="201"/>
    </location>
</feature>
<dbReference type="Gene3D" id="1.20.1720.10">
    <property type="entry name" value="Multidrug resistance protein D"/>
    <property type="match status" value="1"/>
</dbReference>
<proteinExistence type="predicted"/>
<feature type="transmembrane region" description="Helical" evidence="8">
    <location>
        <begin position="240"/>
        <end position="260"/>
    </location>
</feature>
<evidence type="ECO:0000313" key="10">
    <source>
        <dbReference type="EMBL" id="GLI30716.1"/>
    </source>
</evidence>
<dbReference type="Gene3D" id="1.20.1250.20">
    <property type="entry name" value="MFS general substrate transporter like domains"/>
    <property type="match status" value="1"/>
</dbReference>
<feature type="transmembrane region" description="Helical" evidence="8">
    <location>
        <begin position="207"/>
        <end position="228"/>
    </location>
</feature>
<dbReference type="InterPro" id="IPR011701">
    <property type="entry name" value="MFS"/>
</dbReference>
<feature type="transmembrane region" description="Helical" evidence="8">
    <location>
        <begin position="308"/>
        <end position="333"/>
    </location>
</feature>
<dbReference type="Proteomes" id="UP001144451">
    <property type="component" value="Unassembled WGS sequence"/>
</dbReference>
<evidence type="ECO:0000256" key="8">
    <source>
        <dbReference type="SAM" id="Phobius"/>
    </source>
</evidence>
<protein>
    <submittedName>
        <fullName evidence="10">MFS transporter</fullName>
    </submittedName>
</protein>
<dbReference type="InterPro" id="IPR036259">
    <property type="entry name" value="MFS_trans_sf"/>
</dbReference>
<feature type="domain" description="Major facilitator superfamily (MFS) profile" evidence="9">
    <location>
        <begin position="55"/>
        <end position="503"/>
    </location>
</feature>